<sequence>MMTTPRPTVPRQIWVLVAAAFVIAVGYGLIAPVLPEYARSFDVGVTGASVIISAFAFCRLVFAPVSGRLVHLLGERPTYLTGLFIVACSTGACAFAQSYWQLLVFRGLGGIGSTMFTVSAMGLLVRLAPVRARGRVNGLYATAFLLGGIGGPIIGGLLAGLGMAVPFLVYAVALLIAMAVVYFQLRDVGGKPAGQGAAHAAMTVREALAHRTYRAALGSNFANGWSALGVRVALVPLFVTAFGGGPGLAGLSLAAFSVGNAVALTLGGRWADVRGRKPLVLAGLLITGIATAALGLSESVAPFLIVSTVAGLGSGLLNPPQQAAVADVIGSRRSGGTVLAGFQMMSDVGAIAGPILAGALAEHVSYAAAFAVTGAISLLALPAWLRAPETLVVPEQSAAHTAEGGSEAGSDPAGDGRVSGTHGPPPPAHDDHRR</sequence>
<evidence type="ECO:0000256" key="1">
    <source>
        <dbReference type="ARBA" id="ARBA00004651"/>
    </source>
</evidence>
<feature type="transmembrane region" description="Helical" evidence="8">
    <location>
        <begin position="77"/>
        <end position="97"/>
    </location>
</feature>
<dbReference type="GO" id="GO:0022857">
    <property type="term" value="F:transmembrane transporter activity"/>
    <property type="evidence" value="ECO:0007669"/>
    <property type="project" value="InterPro"/>
</dbReference>
<evidence type="ECO:0000313" key="10">
    <source>
        <dbReference type="EMBL" id="MDG3015207.1"/>
    </source>
</evidence>
<feature type="transmembrane region" description="Helical" evidence="8">
    <location>
        <begin position="221"/>
        <end position="242"/>
    </location>
</feature>
<keyword evidence="4 8" id="KW-0812">Transmembrane</keyword>
<dbReference type="PRINTS" id="PR01035">
    <property type="entry name" value="TCRTETA"/>
</dbReference>
<dbReference type="InterPro" id="IPR050171">
    <property type="entry name" value="MFS_Transporters"/>
</dbReference>
<evidence type="ECO:0000256" key="4">
    <source>
        <dbReference type="ARBA" id="ARBA00022692"/>
    </source>
</evidence>
<reference evidence="10" key="1">
    <citation type="submission" date="2022-08" db="EMBL/GenBank/DDBJ databases">
        <title>Genome analysis of Corynebacteriales strain.</title>
        <authorList>
            <person name="Lee S.D."/>
        </authorList>
    </citation>
    <scope>NUCLEOTIDE SEQUENCE</scope>
    <source>
        <strain evidence="10">D3-21</strain>
    </source>
</reference>
<feature type="transmembrane region" description="Helical" evidence="8">
    <location>
        <begin position="139"/>
        <end position="161"/>
    </location>
</feature>
<feature type="transmembrane region" description="Helical" evidence="8">
    <location>
        <begin position="167"/>
        <end position="185"/>
    </location>
</feature>
<dbReference type="PROSITE" id="PS50850">
    <property type="entry name" value="MFS"/>
    <property type="match status" value="1"/>
</dbReference>
<dbReference type="InterPro" id="IPR036259">
    <property type="entry name" value="MFS_trans_sf"/>
</dbReference>
<dbReference type="PANTHER" id="PTHR23517">
    <property type="entry name" value="RESISTANCE PROTEIN MDTM, PUTATIVE-RELATED-RELATED"/>
    <property type="match status" value="1"/>
</dbReference>
<organism evidence="10 11">
    <name type="scientific">Speluncibacter jeojiensis</name>
    <dbReference type="NCBI Taxonomy" id="2710754"/>
    <lineage>
        <taxon>Bacteria</taxon>
        <taxon>Bacillati</taxon>
        <taxon>Actinomycetota</taxon>
        <taxon>Actinomycetes</taxon>
        <taxon>Mycobacteriales</taxon>
        <taxon>Speluncibacteraceae</taxon>
        <taxon>Speluncibacter</taxon>
    </lineage>
</organism>
<evidence type="ECO:0000256" key="8">
    <source>
        <dbReference type="SAM" id="Phobius"/>
    </source>
</evidence>
<evidence type="ECO:0000256" key="5">
    <source>
        <dbReference type="ARBA" id="ARBA00022989"/>
    </source>
</evidence>
<dbReference type="AlphaFoldDB" id="A0A9X4M331"/>
<comment type="caution">
    <text evidence="10">The sequence shown here is derived from an EMBL/GenBank/DDBJ whole genome shotgun (WGS) entry which is preliminary data.</text>
</comment>
<keyword evidence="3" id="KW-1003">Cell membrane</keyword>
<comment type="subcellular location">
    <subcellularLocation>
        <location evidence="1">Cell membrane</location>
        <topology evidence="1">Multi-pass membrane protein</topology>
    </subcellularLocation>
</comment>
<dbReference type="InterPro" id="IPR020846">
    <property type="entry name" value="MFS_dom"/>
</dbReference>
<dbReference type="InterPro" id="IPR011701">
    <property type="entry name" value="MFS"/>
</dbReference>
<dbReference type="SUPFAM" id="SSF103473">
    <property type="entry name" value="MFS general substrate transporter"/>
    <property type="match status" value="1"/>
</dbReference>
<feature type="domain" description="Major facilitator superfamily (MFS) profile" evidence="9">
    <location>
        <begin position="12"/>
        <end position="392"/>
    </location>
</feature>
<feature type="transmembrane region" description="Helical" evidence="8">
    <location>
        <begin position="248"/>
        <end position="266"/>
    </location>
</feature>
<keyword evidence="2" id="KW-0813">Transport</keyword>
<feature type="transmembrane region" description="Helical" evidence="8">
    <location>
        <begin position="300"/>
        <end position="317"/>
    </location>
</feature>
<feature type="transmembrane region" description="Helical" evidence="8">
    <location>
        <begin position="103"/>
        <end position="127"/>
    </location>
</feature>
<dbReference type="GO" id="GO:0005886">
    <property type="term" value="C:plasma membrane"/>
    <property type="evidence" value="ECO:0007669"/>
    <property type="project" value="UniProtKB-SubCell"/>
</dbReference>
<protein>
    <submittedName>
        <fullName evidence="10">MFS transporter</fullName>
    </submittedName>
</protein>
<evidence type="ECO:0000256" key="6">
    <source>
        <dbReference type="ARBA" id="ARBA00023136"/>
    </source>
</evidence>
<proteinExistence type="predicted"/>
<dbReference type="InterPro" id="IPR001958">
    <property type="entry name" value="Tet-R_TetA/multi-R_MdtG-like"/>
</dbReference>
<evidence type="ECO:0000256" key="3">
    <source>
        <dbReference type="ARBA" id="ARBA00022475"/>
    </source>
</evidence>
<keyword evidence="11" id="KW-1185">Reference proteome</keyword>
<dbReference type="Gene3D" id="1.20.1250.20">
    <property type="entry name" value="MFS general substrate transporter like domains"/>
    <property type="match status" value="2"/>
</dbReference>
<keyword evidence="5 8" id="KW-1133">Transmembrane helix</keyword>
<dbReference type="EMBL" id="JANRHA010000007">
    <property type="protein sequence ID" value="MDG3015207.1"/>
    <property type="molecule type" value="Genomic_DNA"/>
</dbReference>
<feature type="transmembrane region" description="Helical" evidence="8">
    <location>
        <begin position="12"/>
        <end position="31"/>
    </location>
</feature>
<evidence type="ECO:0000256" key="2">
    <source>
        <dbReference type="ARBA" id="ARBA00022448"/>
    </source>
</evidence>
<feature type="transmembrane region" description="Helical" evidence="8">
    <location>
        <begin position="278"/>
        <end position="294"/>
    </location>
</feature>
<keyword evidence="6 8" id="KW-0472">Membrane</keyword>
<feature type="transmembrane region" description="Helical" evidence="8">
    <location>
        <begin position="43"/>
        <end position="65"/>
    </location>
</feature>
<dbReference type="Proteomes" id="UP001152755">
    <property type="component" value="Unassembled WGS sequence"/>
</dbReference>
<name>A0A9X4M331_9ACTN</name>
<feature type="transmembrane region" description="Helical" evidence="8">
    <location>
        <begin position="366"/>
        <end position="385"/>
    </location>
</feature>
<feature type="transmembrane region" description="Helical" evidence="8">
    <location>
        <begin position="338"/>
        <end position="360"/>
    </location>
</feature>
<feature type="region of interest" description="Disordered" evidence="7">
    <location>
        <begin position="396"/>
        <end position="434"/>
    </location>
</feature>
<evidence type="ECO:0000256" key="7">
    <source>
        <dbReference type="SAM" id="MobiDB-lite"/>
    </source>
</evidence>
<gene>
    <name evidence="10" type="ORF">NVS88_11660</name>
</gene>
<evidence type="ECO:0000259" key="9">
    <source>
        <dbReference type="PROSITE" id="PS50850"/>
    </source>
</evidence>
<evidence type="ECO:0000313" key="11">
    <source>
        <dbReference type="Proteomes" id="UP001152755"/>
    </source>
</evidence>
<dbReference type="CDD" id="cd17325">
    <property type="entry name" value="MFS_MdtG_SLC18_like"/>
    <property type="match status" value="1"/>
</dbReference>
<accession>A0A9X4M331</accession>
<dbReference type="Pfam" id="PF07690">
    <property type="entry name" value="MFS_1"/>
    <property type="match status" value="2"/>
</dbReference>